<dbReference type="Gene3D" id="2.60.40.3140">
    <property type="match status" value="1"/>
</dbReference>
<keyword evidence="5" id="KW-1185">Reference proteome</keyword>
<evidence type="ECO:0000259" key="3">
    <source>
        <dbReference type="Pfam" id="PF12969"/>
    </source>
</evidence>
<dbReference type="InterPro" id="IPR002931">
    <property type="entry name" value="Transglutaminase-like"/>
</dbReference>
<feature type="signal peptide" evidence="1">
    <location>
        <begin position="1"/>
        <end position="20"/>
    </location>
</feature>
<proteinExistence type="predicted"/>
<dbReference type="AlphaFoldDB" id="A0A916YP07"/>
<dbReference type="EMBL" id="BMKK01000003">
    <property type="protein sequence ID" value="GGD54877.1"/>
    <property type="molecule type" value="Genomic_DNA"/>
</dbReference>
<name>A0A916YP07_9BACT</name>
<organism evidence="4 5">
    <name type="scientific">Emticicia aquatilis</name>
    <dbReference type="NCBI Taxonomy" id="1537369"/>
    <lineage>
        <taxon>Bacteria</taxon>
        <taxon>Pseudomonadati</taxon>
        <taxon>Bacteroidota</taxon>
        <taxon>Cytophagia</taxon>
        <taxon>Cytophagales</taxon>
        <taxon>Leadbetterellaceae</taxon>
        <taxon>Emticicia</taxon>
    </lineage>
</organism>
<evidence type="ECO:0000313" key="4">
    <source>
        <dbReference type="EMBL" id="GGD54877.1"/>
    </source>
</evidence>
<dbReference type="InterPro" id="IPR024618">
    <property type="entry name" value="DUF3857"/>
</dbReference>
<dbReference type="Proteomes" id="UP000609064">
    <property type="component" value="Unassembled WGS sequence"/>
</dbReference>
<gene>
    <name evidence="4" type="ORF">GCM10011514_18810</name>
</gene>
<dbReference type="InterPro" id="IPR038765">
    <property type="entry name" value="Papain-like_cys_pep_sf"/>
</dbReference>
<reference evidence="4" key="1">
    <citation type="journal article" date="2014" name="Int. J. Syst. Evol. Microbiol.">
        <title>Complete genome sequence of Corynebacterium casei LMG S-19264T (=DSM 44701T), isolated from a smear-ripened cheese.</title>
        <authorList>
            <consortium name="US DOE Joint Genome Institute (JGI-PGF)"/>
            <person name="Walter F."/>
            <person name="Albersmeier A."/>
            <person name="Kalinowski J."/>
            <person name="Ruckert C."/>
        </authorList>
    </citation>
    <scope>NUCLEOTIDE SEQUENCE</scope>
    <source>
        <strain evidence="4">CGMCC 1.15958</strain>
    </source>
</reference>
<dbReference type="Pfam" id="PF12969">
    <property type="entry name" value="DUF3857"/>
    <property type="match status" value="1"/>
</dbReference>
<keyword evidence="1" id="KW-0732">Signal</keyword>
<dbReference type="RefSeq" id="WP_188765806.1">
    <property type="nucleotide sequence ID" value="NZ_BMKK01000003.1"/>
</dbReference>
<evidence type="ECO:0000313" key="5">
    <source>
        <dbReference type="Proteomes" id="UP000609064"/>
    </source>
</evidence>
<feature type="domain" description="DUF3857" evidence="3">
    <location>
        <begin position="71"/>
        <end position="202"/>
    </location>
</feature>
<dbReference type="Gene3D" id="2.60.120.1130">
    <property type="match status" value="1"/>
</dbReference>
<evidence type="ECO:0008006" key="6">
    <source>
        <dbReference type="Google" id="ProtNLM"/>
    </source>
</evidence>
<dbReference type="SUPFAM" id="SSF54001">
    <property type="entry name" value="Cysteine proteinases"/>
    <property type="match status" value="1"/>
</dbReference>
<accession>A0A916YP07</accession>
<feature type="domain" description="Transglutaminase-like" evidence="2">
    <location>
        <begin position="299"/>
        <end position="380"/>
    </location>
</feature>
<protein>
    <recommendedName>
        <fullName evidence="6">DUF3857 domain-containing protein</fullName>
    </recommendedName>
</protein>
<dbReference type="Pfam" id="PF01841">
    <property type="entry name" value="Transglut_core"/>
    <property type="match status" value="1"/>
</dbReference>
<dbReference type="Gene3D" id="3.10.620.30">
    <property type="match status" value="1"/>
</dbReference>
<evidence type="ECO:0000259" key="2">
    <source>
        <dbReference type="Pfam" id="PF01841"/>
    </source>
</evidence>
<reference evidence="4" key="2">
    <citation type="submission" date="2020-09" db="EMBL/GenBank/DDBJ databases">
        <authorList>
            <person name="Sun Q."/>
            <person name="Zhou Y."/>
        </authorList>
    </citation>
    <scope>NUCLEOTIDE SEQUENCE</scope>
    <source>
        <strain evidence="4">CGMCC 1.15958</strain>
    </source>
</reference>
<evidence type="ECO:0000256" key="1">
    <source>
        <dbReference type="SAM" id="SignalP"/>
    </source>
</evidence>
<feature type="chain" id="PRO_5037111136" description="DUF3857 domain-containing protein" evidence="1">
    <location>
        <begin position="21"/>
        <end position="654"/>
    </location>
</feature>
<sequence length="654" mass="75264">MLKIITTLSVCLLVTLSSFAQKPAPVKFGDILSDVVKMKVYPKDSSAEAVVLYDGGETYFEIMGGNIMITQIIHERIKILKKSALERGSIKIPVIRESGTSQEFLTDIKGFTYNDNNGSPTKDKLTKDMIFQEKASETVYYTKISMPNIKEGSVIEYSYKKQTPMSISHNPTTWYFQQGVPVERSDYKITIPAYFYYRMIMNGYLPLALNENKDVNISEFNVNGLQYHFIVLDAPAFRDEAYITTESDYLSKIDFELASVNWPDVLVRDFSLDYNNLNKTLLESEQFGQQLKRNGFLKDIASEIKTKYKDSTDRIQTAVNYIVKNVKWDGNNNIYTEGLKKVFEKKTGDAADINLMLVALLREIGYDANPVILSTRDHGRIHEQYALMRRFNYVVAHIEKDGKDLLIDATDEHLKVGMLPYQCLNHSGWLVHPSFPRFVSLEPIERDIEFEKAEMKIDEEGEMKGKFMKSYAGYSAWSARKTFKKEGKEKFLEEIKKAKTNWTISKAEYNNSDEISQPMEARYDVEMSDFVTKAGNMMYLKPMISEGHTENPFKDTERTYPIDFAMPIDETFMASYEIPAGYAVIETPKNVSFALPENGGKFTHVINVLENKITVTSRLSFRKTTYTPDEYPFLKEFYDQIVKKHNEQVVLKKQ</sequence>
<comment type="caution">
    <text evidence="4">The sequence shown here is derived from an EMBL/GenBank/DDBJ whole genome shotgun (WGS) entry which is preliminary data.</text>
</comment>